<accession>A0A813DSU7</accession>
<feature type="transmembrane region" description="Helical" evidence="1">
    <location>
        <begin position="77"/>
        <end position="95"/>
    </location>
</feature>
<protein>
    <submittedName>
        <fullName evidence="2">Uncharacterized protein</fullName>
    </submittedName>
</protein>
<dbReference type="AlphaFoldDB" id="A0A813DSU7"/>
<feature type="transmembrane region" description="Helical" evidence="1">
    <location>
        <begin position="101"/>
        <end position="119"/>
    </location>
</feature>
<dbReference type="Proteomes" id="UP000654075">
    <property type="component" value="Unassembled WGS sequence"/>
</dbReference>
<sequence>MQWFFSGIGKVGPWFTYVNGPFILQSKIFAGQQWLFKLLIKSPDDLSPTFFGVCLGHFAAAAEYLAPVALMMPVDQLIWIGLITITGMHLYILMMPAPFDVYSWNLCFGLSGVYLFYIGSFGLDHLSGSEMSPWLTSYLLLEYSVCWYGQFFPDRIGYYLSHRYWAGNWVQTFFLVKKTEAVKLKLDSVKTFQSNPLATFDIPYMYLAYGYMSLAYLWLGNMNMKLLVRLLENAIRSVDGARADIDEWQLASLLQLVLFFMCLLFRLF</sequence>
<keyword evidence="1" id="KW-0812">Transmembrane</keyword>
<dbReference type="OrthoDB" id="406538at2759"/>
<feature type="transmembrane region" description="Helical" evidence="1">
    <location>
        <begin position="46"/>
        <end position="65"/>
    </location>
</feature>
<dbReference type="EMBL" id="CAJNNV010003791">
    <property type="protein sequence ID" value="CAE8589623.1"/>
    <property type="molecule type" value="Genomic_DNA"/>
</dbReference>
<feature type="transmembrane region" description="Helical" evidence="1">
    <location>
        <begin position="248"/>
        <end position="267"/>
    </location>
</feature>
<keyword evidence="1" id="KW-0472">Membrane</keyword>
<evidence type="ECO:0000313" key="4">
    <source>
        <dbReference type="Proteomes" id="UP000654075"/>
    </source>
</evidence>
<comment type="caution">
    <text evidence="2">The sequence shown here is derived from an EMBL/GenBank/DDBJ whole genome shotgun (WGS) entry which is preliminary data.</text>
</comment>
<name>A0A813DSU7_POLGL</name>
<evidence type="ECO:0000256" key="1">
    <source>
        <dbReference type="SAM" id="Phobius"/>
    </source>
</evidence>
<organism evidence="2 4">
    <name type="scientific">Polarella glacialis</name>
    <name type="common">Dinoflagellate</name>
    <dbReference type="NCBI Taxonomy" id="89957"/>
    <lineage>
        <taxon>Eukaryota</taxon>
        <taxon>Sar</taxon>
        <taxon>Alveolata</taxon>
        <taxon>Dinophyceae</taxon>
        <taxon>Suessiales</taxon>
        <taxon>Suessiaceae</taxon>
        <taxon>Polarella</taxon>
    </lineage>
</organism>
<gene>
    <name evidence="2" type="ORF">PGLA1383_LOCUS8373</name>
    <name evidence="3" type="ORF">PGLA2088_LOCUS12169</name>
</gene>
<proteinExistence type="predicted"/>
<evidence type="ECO:0000313" key="2">
    <source>
        <dbReference type="EMBL" id="CAE8589623.1"/>
    </source>
</evidence>
<evidence type="ECO:0000313" key="3">
    <source>
        <dbReference type="EMBL" id="CAE8656389.1"/>
    </source>
</evidence>
<feature type="transmembrane region" description="Helical" evidence="1">
    <location>
        <begin position="197"/>
        <end position="219"/>
    </location>
</feature>
<dbReference type="Pfam" id="PF12077">
    <property type="entry name" value="DUF3556"/>
    <property type="match status" value="1"/>
</dbReference>
<reference evidence="2" key="1">
    <citation type="submission" date="2021-02" db="EMBL/GenBank/DDBJ databases">
        <authorList>
            <person name="Dougan E. K."/>
            <person name="Rhodes N."/>
            <person name="Thang M."/>
            <person name="Chan C."/>
        </authorList>
    </citation>
    <scope>NUCLEOTIDE SEQUENCE</scope>
</reference>
<keyword evidence="1" id="KW-1133">Transmembrane helix</keyword>
<dbReference type="InterPro" id="IPR021941">
    <property type="entry name" value="DUF3556_TM"/>
</dbReference>
<keyword evidence="4" id="KW-1185">Reference proteome</keyword>
<dbReference type="Proteomes" id="UP000626109">
    <property type="component" value="Unassembled WGS sequence"/>
</dbReference>
<dbReference type="EMBL" id="CAJNNW010014251">
    <property type="protein sequence ID" value="CAE8656389.1"/>
    <property type="molecule type" value="Genomic_DNA"/>
</dbReference>